<sequence length="295" mass="31348">MPSEPDPSFPKEVAIDAGGARAEAVPVTPTTTSSDSDSDTISDASSHYDPINTGEKETHRPIQRTISRASHGSGIGEYADITDGLRRQKTSASVATTGTTDPAFEIDFEEDDKKNPQAWPLWFKGCIIATMSYGTTTVVMYSTSYTAAIPGLQKSFGISDSVGILGVTTYLMGMAVGSVILAPLSEMYGRRPIYIIALGIFVLLLLPCALAPNIEAILVTRFFGAFAASAMISNAPGTVNDIVDETHRALAFSIWSIGPMNGPVIGPVVGGFVFQYLGWRVSCSNSCVGEWSLTE</sequence>
<dbReference type="Proteomes" id="UP001320706">
    <property type="component" value="Unassembled WGS sequence"/>
</dbReference>
<evidence type="ECO:0000313" key="1">
    <source>
        <dbReference type="EMBL" id="KAK8207874.1"/>
    </source>
</evidence>
<gene>
    <name evidence="1" type="ORF">M8818_004127</name>
</gene>
<proteinExistence type="predicted"/>
<comment type="caution">
    <text evidence="1">The sequence shown here is derived from an EMBL/GenBank/DDBJ whole genome shotgun (WGS) entry which is preliminary data.</text>
</comment>
<accession>A0ACC3SCW3</accession>
<dbReference type="EMBL" id="JAMKPW020000020">
    <property type="protein sequence ID" value="KAK8207874.1"/>
    <property type="molecule type" value="Genomic_DNA"/>
</dbReference>
<evidence type="ECO:0000313" key="2">
    <source>
        <dbReference type="Proteomes" id="UP001320706"/>
    </source>
</evidence>
<organism evidence="1 2">
    <name type="scientific">Zalaria obscura</name>
    <dbReference type="NCBI Taxonomy" id="2024903"/>
    <lineage>
        <taxon>Eukaryota</taxon>
        <taxon>Fungi</taxon>
        <taxon>Dikarya</taxon>
        <taxon>Ascomycota</taxon>
        <taxon>Pezizomycotina</taxon>
        <taxon>Dothideomycetes</taxon>
        <taxon>Dothideomycetidae</taxon>
        <taxon>Dothideales</taxon>
        <taxon>Zalariaceae</taxon>
        <taxon>Zalaria</taxon>
    </lineage>
</organism>
<keyword evidence="2" id="KW-1185">Reference proteome</keyword>
<reference evidence="1" key="1">
    <citation type="submission" date="2024-02" db="EMBL/GenBank/DDBJ databases">
        <title>Metagenome Assembled Genome of Zalaria obscura JY119.</title>
        <authorList>
            <person name="Vighnesh L."/>
            <person name="Jagadeeshwari U."/>
            <person name="Venkata Ramana C."/>
            <person name="Sasikala C."/>
        </authorList>
    </citation>
    <scope>NUCLEOTIDE SEQUENCE</scope>
    <source>
        <strain evidence="1">JY119</strain>
    </source>
</reference>
<protein>
    <submittedName>
        <fullName evidence="1">Uncharacterized protein</fullName>
    </submittedName>
</protein>
<name>A0ACC3SCW3_9PEZI</name>